<organism evidence="1 2">
    <name type="scientific">Cordyceps militaris (strain CM01)</name>
    <name type="common">Caterpillar fungus</name>
    <dbReference type="NCBI Taxonomy" id="983644"/>
    <lineage>
        <taxon>Eukaryota</taxon>
        <taxon>Fungi</taxon>
        <taxon>Dikarya</taxon>
        <taxon>Ascomycota</taxon>
        <taxon>Pezizomycotina</taxon>
        <taxon>Sordariomycetes</taxon>
        <taxon>Hypocreomycetidae</taxon>
        <taxon>Hypocreales</taxon>
        <taxon>Cordycipitaceae</taxon>
        <taxon>Cordyceps</taxon>
    </lineage>
</organism>
<reference evidence="1 2" key="1">
    <citation type="journal article" date="2011" name="Genome Biol.">
        <title>Genome sequence of the insect pathogenic fungus Cordyceps militaris, a valued traditional Chinese medicine.</title>
        <authorList>
            <person name="Zheng P."/>
            <person name="Xia Y."/>
            <person name="Xiao G."/>
            <person name="Xiong C."/>
            <person name="Hu X."/>
            <person name="Zhang S."/>
            <person name="Zheng H."/>
            <person name="Huang Y."/>
            <person name="Zhou Y."/>
            <person name="Wang S."/>
            <person name="Zhao G.P."/>
            <person name="Liu X."/>
            <person name="St Leger R.J."/>
            <person name="Wang C."/>
        </authorList>
    </citation>
    <scope>NUCLEOTIDE SEQUENCE [LARGE SCALE GENOMIC DNA]</scope>
    <source>
        <strain evidence="1 2">CM01</strain>
    </source>
</reference>
<dbReference type="GeneID" id="18162647"/>
<dbReference type="RefSeq" id="XP_006665835.1">
    <property type="nucleotide sequence ID" value="XM_006665772.1"/>
</dbReference>
<dbReference type="VEuPathDB" id="FungiDB:CCM_00612"/>
<sequence length="54" mass="6236">MQRFSEYVQWLDSCLFASAPHSRTSIEPLSYKKITQLDFIKSLRGVVGYRVGLI</sequence>
<protein>
    <submittedName>
        <fullName evidence="1">Uncharacterized protein</fullName>
    </submittedName>
</protein>
<gene>
    <name evidence="1" type="ORF">CCM_00612</name>
</gene>
<dbReference type="KEGG" id="cmt:CCM_00612"/>
<dbReference type="HOGENOM" id="CLU_3050240_0_0_1"/>
<proteinExistence type="predicted"/>
<accession>G3J544</accession>
<evidence type="ECO:0000313" key="1">
    <source>
        <dbReference type="EMBL" id="EGX95958.1"/>
    </source>
</evidence>
<dbReference type="Proteomes" id="UP000001610">
    <property type="component" value="Unassembled WGS sequence"/>
</dbReference>
<dbReference type="InParanoid" id="G3J544"/>
<name>G3J544_CORMM</name>
<dbReference type="AlphaFoldDB" id="G3J544"/>
<evidence type="ECO:0000313" key="2">
    <source>
        <dbReference type="Proteomes" id="UP000001610"/>
    </source>
</evidence>
<dbReference type="EMBL" id="JH126399">
    <property type="protein sequence ID" value="EGX95958.1"/>
    <property type="molecule type" value="Genomic_DNA"/>
</dbReference>
<keyword evidence="2" id="KW-1185">Reference proteome</keyword>